<evidence type="ECO:0000313" key="6">
    <source>
        <dbReference type="EMBL" id="MFC6037360.1"/>
    </source>
</evidence>
<dbReference type="InterPro" id="IPR006311">
    <property type="entry name" value="TAT_signal"/>
</dbReference>
<dbReference type="CDD" id="cd07035">
    <property type="entry name" value="TPP_PYR_POX_like"/>
    <property type="match status" value="1"/>
</dbReference>
<dbReference type="CDD" id="cd02002">
    <property type="entry name" value="TPP_BFDC"/>
    <property type="match status" value="1"/>
</dbReference>
<evidence type="ECO:0000259" key="4">
    <source>
        <dbReference type="Pfam" id="PF02775"/>
    </source>
</evidence>
<dbReference type="SUPFAM" id="SSF52518">
    <property type="entry name" value="Thiamin diphosphate-binding fold (THDP-binding)"/>
    <property type="match status" value="2"/>
</dbReference>
<dbReference type="InterPro" id="IPR029061">
    <property type="entry name" value="THDP-binding"/>
</dbReference>
<dbReference type="InterPro" id="IPR012001">
    <property type="entry name" value="Thiamin_PyroP_enz_TPP-bd_dom"/>
</dbReference>
<dbReference type="PANTHER" id="PTHR18968">
    <property type="entry name" value="THIAMINE PYROPHOSPHATE ENZYMES"/>
    <property type="match status" value="1"/>
</dbReference>
<name>A0ABW1KZ52_9PROT</name>
<accession>A0ABW1KZ52</accession>
<comment type="caution">
    <text evidence="6">The sequence shown here is derived from an EMBL/GenBank/DDBJ whole genome shotgun (WGS) entry which is preliminary data.</text>
</comment>
<dbReference type="EMBL" id="JBHPON010000003">
    <property type="protein sequence ID" value="MFC6037360.1"/>
    <property type="molecule type" value="Genomic_DNA"/>
</dbReference>
<evidence type="ECO:0000256" key="2">
    <source>
        <dbReference type="ARBA" id="ARBA00023052"/>
    </source>
</evidence>
<protein>
    <submittedName>
        <fullName evidence="6">Thiamine pyrophosphate-binding protein</fullName>
    </submittedName>
</protein>
<evidence type="ECO:0000313" key="7">
    <source>
        <dbReference type="Proteomes" id="UP001596116"/>
    </source>
</evidence>
<dbReference type="Pfam" id="PF02775">
    <property type="entry name" value="TPP_enzyme_C"/>
    <property type="match status" value="1"/>
</dbReference>
<dbReference type="RefSeq" id="WP_379881244.1">
    <property type="nucleotide sequence ID" value="NZ_JBHPON010000003.1"/>
</dbReference>
<proteinExistence type="inferred from homology"/>
<dbReference type="InterPro" id="IPR029035">
    <property type="entry name" value="DHS-like_NAD/FAD-binding_dom"/>
</dbReference>
<organism evidence="6 7">
    <name type="scientific">Hyphococcus aureus</name>
    <dbReference type="NCBI Taxonomy" id="2666033"/>
    <lineage>
        <taxon>Bacteria</taxon>
        <taxon>Pseudomonadati</taxon>
        <taxon>Pseudomonadota</taxon>
        <taxon>Alphaproteobacteria</taxon>
        <taxon>Parvularculales</taxon>
        <taxon>Parvularculaceae</taxon>
        <taxon>Hyphococcus</taxon>
    </lineage>
</organism>
<dbReference type="SUPFAM" id="SSF52467">
    <property type="entry name" value="DHS-like NAD/FAD-binding domain"/>
    <property type="match status" value="1"/>
</dbReference>
<dbReference type="PROSITE" id="PS51318">
    <property type="entry name" value="TAT"/>
    <property type="match status" value="1"/>
</dbReference>
<reference evidence="6 7" key="1">
    <citation type="submission" date="2024-09" db="EMBL/GenBank/DDBJ databases">
        <authorList>
            <person name="Zhang Z.-H."/>
        </authorList>
    </citation>
    <scope>NUCLEOTIDE SEQUENCE [LARGE SCALE GENOMIC DNA]</scope>
    <source>
        <strain evidence="6 7">HHTR114</strain>
    </source>
</reference>
<dbReference type="Gene3D" id="3.40.50.1220">
    <property type="entry name" value="TPP-binding domain"/>
    <property type="match status" value="1"/>
</dbReference>
<evidence type="ECO:0000256" key="3">
    <source>
        <dbReference type="SAM" id="MobiDB-lite"/>
    </source>
</evidence>
<comment type="similarity">
    <text evidence="1">Belongs to the TPP enzyme family.</text>
</comment>
<dbReference type="PANTHER" id="PTHR18968:SF164">
    <property type="entry name" value="PYRUVATE DECARBOXYLASE"/>
    <property type="match status" value="1"/>
</dbReference>
<sequence length="661" mass="71736">MTKEKKDKSLTVDRRRLLTSSLAGGLAASAAGPVTARAQAPAESEKAPAPTRAEKQMEEGDIASIDQYGPELSDRYFVERPGSDVMVDVIRSVGLPYMSLNPASSFRGLQESIVNYAGNKNPQIITATHEEQAVAIAHGYAKASGKPMGVLAHGTVGIQHAAMAVYNAYVDRAPMIIMGSTHADSSKRSSYIDWNHSAHDTGKIIRDFTKWDAAPISMQAFAEDFSRAMKIALTPPYGPVYLALDAHIQEEEAANLSIDIPKFIKGAPPVADENAVEEIAQLLVNAENPVIVADMFANTPDGMDLLIEIAEAVNAPVVDLCGRMNFPTTHYLCQTANEDDLILDADFILGLEVQDPWGVVNRMTGGRRHGAPMRKARDDAKVALIGVNDLFLKSNYQSFQRYFPADISASGDGEATAPLLLEKIKAAITPAHITRYEERGQKWREAHKVQREASLDAARYGWGASPVSLARLCAELWPKIKDREWMLTPRGGGTFLSRWPQRLWDFDKHHNHIGDSGAAGVGYGAPASVGAALANKETGRLTVNIQGDGDFLYVPGAFWTAAHHNLPLLTIMHNNGGYHQEVMHLQRMAAERRRGVGGPVTHHGLKFENPGVDFASVAKGLGVWSTGPIDNPNDLSRVLDSALDVIGQGEPALIDVLCQPR</sequence>
<keyword evidence="7" id="KW-1185">Reference proteome</keyword>
<dbReference type="InterPro" id="IPR045229">
    <property type="entry name" value="TPP_enz"/>
</dbReference>
<dbReference type="InterPro" id="IPR011766">
    <property type="entry name" value="TPP_enzyme_TPP-bd"/>
</dbReference>
<dbReference type="Pfam" id="PF02776">
    <property type="entry name" value="TPP_enzyme_N"/>
    <property type="match status" value="1"/>
</dbReference>
<feature type="domain" description="Thiamine pyrophosphate enzyme TPP-binding" evidence="4">
    <location>
        <begin position="497"/>
        <end position="656"/>
    </location>
</feature>
<feature type="region of interest" description="Disordered" evidence="3">
    <location>
        <begin position="23"/>
        <end position="62"/>
    </location>
</feature>
<evidence type="ECO:0000256" key="1">
    <source>
        <dbReference type="ARBA" id="ARBA00007812"/>
    </source>
</evidence>
<gene>
    <name evidence="6" type="ORF">ACFMB1_17520</name>
</gene>
<keyword evidence="2" id="KW-0786">Thiamine pyrophosphate</keyword>
<feature type="compositionally biased region" description="Low complexity" evidence="3">
    <location>
        <begin position="23"/>
        <end position="32"/>
    </location>
</feature>
<dbReference type="Proteomes" id="UP001596116">
    <property type="component" value="Unassembled WGS sequence"/>
</dbReference>
<dbReference type="Gene3D" id="3.40.50.970">
    <property type="match status" value="2"/>
</dbReference>
<evidence type="ECO:0000259" key="5">
    <source>
        <dbReference type="Pfam" id="PF02776"/>
    </source>
</evidence>
<feature type="domain" description="Thiamine pyrophosphate enzyme N-terminal TPP-binding" evidence="5">
    <location>
        <begin position="82"/>
        <end position="186"/>
    </location>
</feature>